<dbReference type="Pfam" id="PF13378">
    <property type="entry name" value="MR_MLE_C"/>
    <property type="match status" value="1"/>
</dbReference>
<comment type="cofactor">
    <cofactor evidence="6 7">
        <name>Mg(2+)</name>
        <dbReference type="ChEBI" id="CHEBI:18420"/>
    </cofactor>
    <text evidence="6 7">Binds 1 Mg(2+) ion per subunit.</text>
</comment>
<keyword evidence="4 7" id="KW-0413">Isomerase</keyword>
<dbReference type="EC" id="5.1.1.-" evidence="7"/>
<dbReference type="InterPro" id="IPR013342">
    <property type="entry name" value="Mandelate_racemase_C"/>
</dbReference>
<evidence type="ECO:0000313" key="10">
    <source>
        <dbReference type="Proteomes" id="UP000293347"/>
    </source>
</evidence>
<reference evidence="9 10" key="1">
    <citation type="submission" date="2019-02" db="EMBL/GenBank/DDBJ databases">
        <title>Pedobacter sp. RP-1-14 sp. nov., isolated from Arctic soil.</title>
        <authorList>
            <person name="Dahal R.H."/>
        </authorList>
    </citation>
    <scope>NUCLEOTIDE SEQUENCE [LARGE SCALE GENOMIC DNA]</scope>
    <source>
        <strain evidence="9 10">RP-1-14</strain>
    </source>
</reference>
<evidence type="ECO:0000313" key="9">
    <source>
        <dbReference type="EMBL" id="TCD00433.1"/>
    </source>
</evidence>
<evidence type="ECO:0000256" key="5">
    <source>
        <dbReference type="PIRSR" id="PIRSR634603-1"/>
    </source>
</evidence>
<comment type="caution">
    <text evidence="9">The sequence shown here is derived from an EMBL/GenBank/DDBJ whole genome shotgun (WGS) entry which is preliminary data.</text>
</comment>
<accession>A0A4R0NLL7</accession>
<dbReference type="InterPro" id="IPR029065">
    <property type="entry name" value="Enolase_C-like"/>
</dbReference>
<dbReference type="InterPro" id="IPR013341">
    <property type="entry name" value="Mandelate_racemase_N_dom"/>
</dbReference>
<dbReference type="SMART" id="SM00922">
    <property type="entry name" value="MR_MLE"/>
    <property type="match status" value="1"/>
</dbReference>
<dbReference type="Proteomes" id="UP000293347">
    <property type="component" value="Unassembled WGS sequence"/>
</dbReference>
<organism evidence="9 10">
    <name type="scientific">Pedobacter psychroterrae</name>
    <dbReference type="NCBI Taxonomy" id="2530453"/>
    <lineage>
        <taxon>Bacteria</taxon>
        <taxon>Pseudomonadati</taxon>
        <taxon>Bacteroidota</taxon>
        <taxon>Sphingobacteriia</taxon>
        <taxon>Sphingobacteriales</taxon>
        <taxon>Sphingobacteriaceae</taxon>
        <taxon>Pedobacter</taxon>
    </lineage>
</organism>
<dbReference type="InterPro" id="IPR029017">
    <property type="entry name" value="Enolase-like_N"/>
</dbReference>
<evidence type="ECO:0000256" key="6">
    <source>
        <dbReference type="PIRSR" id="PIRSR634603-3"/>
    </source>
</evidence>
<keyword evidence="10" id="KW-1185">Reference proteome</keyword>
<evidence type="ECO:0000256" key="4">
    <source>
        <dbReference type="ARBA" id="ARBA00023235"/>
    </source>
</evidence>
<dbReference type="GO" id="GO:0006518">
    <property type="term" value="P:peptide metabolic process"/>
    <property type="evidence" value="ECO:0007669"/>
    <property type="project" value="UniProtKB-ARBA"/>
</dbReference>
<protein>
    <recommendedName>
        <fullName evidence="7">Dipeptide epimerase</fullName>
        <ecNumber evidence="7">5.1.1.-</ecNumber>
    </recommendedName>
</protein>
<feature type="binding site" evidence="6">
    <location>
        <position position="239"/>
    </location>
    <ligand>
        <name>Mg(2+)</name>
        <dbReference type="ChEBI" id="CHEBI:18420"/>
    </ligand>
</feature>
<gene>
    <name evidence="9" type="ORF">EZ437_14505</name>
</gene>
<keyword evidence="3 6" id="KW-0460">Magnesium</keyword>
<dbReference type="SUPFAM" id="SSF51604">
    <property type="entry name" value="Enolase C-terminal domain-like"/>
    <property type="match status" value="1"/>
</dbReference>
<comment type="similarity">
    <text evidence="1 7">Belongs to the mandelate racemase/muconate lactonizing enzyme family.</text>
</comment>
<name>A0A4R0NLL7_9SPHI</name>
<dbReference type="SUPFAM" id="SSF54826">
    <property type="entry name" value="Enolase N-terminal domain-like"/>
    <property type="match status" value="1"/>
</dbReference>
<feature type="active site" description="Proton acceptor; specific for (R)-substrate epimerization" evidence="5">
    <location>
        <position position="160"/>
    </location>
</feature>
<feature type="binding site" evidence="6">
    <location>
        <position position="188"/>
    </location>
    <ligand>
        <name>Mg(2+)</name>
        <dbReference type="ChEBI" id="CHEBI:18420"/>
    </ligand>
</feature>
<keyword evidence="2 6" id="KW-0479">Metal-binding</keyword>
<evidence type="ECO:0000256" key="3">
    <source>
        <dbReference type="ARBA" id="ARBA00022842"/>
    </source>
</evidence>
<dbReference type="PANTHER" id="PTHR48073:SF2">
    <property type="entry name" value="O-SUCCINYLBENZOATE SYNTHASE"/>
    <property type="match status" value="1"/>
</dbReference>
<dbReference type="AlphaFoldDB" id="A0A4R0NLL7"/>
<dbReference type="GO" id="GO:0000287">
    <property type="term" value="F:magnesium ion binding"/>
    <property type="evidence" value="ECO:0007669"/>
    <property type="project" value="UniProtKB-ARBA"/>
</dbReference>
<dbReference type="Gene3D" id="3.30.390.10">
    <property type="entry name" value="Enolase-like, N-terminal domain"/>
    <property type="match status" value="1"/>
</dbReference>
<dbReference type="GO" id="GO:0016855">
    <property type="term" value="F:racemase and epimerase activity, acting on amino acids and derivatives"/>
    <property type="evidence" value="ECO:0007669"/>
    <property type="project" value="UniProtKB-UniRule"/>
</dbReference>
<dbReference type="CDD" id="cd03319">
    <property type="entry name" value="L-Ala-DL-Glu_epimerase"/>
    <property type="match status" value="1"/>
</dbReference>
<evidence type="ECO:0000256" key="7">
    <source>
        <dbReference type="RuleBase" id="RU366006"/>
    </source>
</evidence>
<dbReference type="SFLD" id="SFLDF00009">
    <property type="entry name" value="o-succinylbenzoate_synthase"/>
    <property type="match status" value="1"/>
</dbReference>
<evidence type="ECO:0000256" key="1">
    <source>
        <dbReference type="ARBA" id="ARBA00008031"/>
    </source>
</evidence>
<feature type="binding site" evidence="6">
    <location>
        <position position="214"/>
    </location>
    <ligand>
        <name>Mg(2+)</name>
        <dbReference type="ChEBI" id="CHEBI:18420"/>
    </ligand>
</feature>
<feature type="domain" description="Mandelate racemase/muconate lactonizing enzyme C-terminal" evidence="8">
    <location>
        <begin position="139"/>
        <end position="235"/>
    </location>
</feature>
<dbReference type="InterPro" id="IPR034603">
    <property type="entry name" value="Dipeptide_epimerase"/>
</dbReference>
<dbReference type="OrthoDB" id="9775391at2"/>
<dbReference type="SFLD" id="SFLDS00001">
    <property type="entry name" value="Enolase"/>
    <property type="match status" value="1"/>
</dbReference>
<dbReference type="Gene3D" id="3.20.20.120">
    <property type="entry name" value="Enolase-like C-terminal domain"/>
    <property type="match status" value="1"/>
</dbReference>
<dbReference type="PANTHER" id="PTHR48073">
    <property type="entry name" value="O-SUCCINYLBENZOATE SYNTHASE-RELATED"/>
    <property type="match status" value="1"/>
</dbReference>
<evidence type="ECO:0000256" key="2">
    <source>
        <dbReference type="ARBA" id="ARBA00022723"/>
    </source>
</evidence>
<dbReference type="SFLD" id="SFLDG00180">
    <property type="entry name" value="muconate_cycloisomerase"/>
    <property type="match status" value="1"/>
</dbReference>
<feature type="active site" description="Proton acceptor; specific for (S)-substrate epimerization" evidence="5">
    <location>
        <position position="263"/>
    </location>
</feature>
<dbReference type="InterPro" id="IPR036849">
    <property type="entry name" value="Enolase-like_C_sf"/>
</dbReference>
<dbReference type="Pfam" id="PF02746">
    <property type="entry name" value="MR_MLE_N"/>
    <property type="match status" value="1"/>
</dbReference>
<evidence type="ECO:0000259" key="8">
    <source>
        <dbReference type="SMART" id="SM00922"/>
    </source>
</evidence>
<sequence length="366" mass="40233">MVITHIEIFRFSIPTKPFVIATGTMHFSQNVLIRIYTDAGIHGVGECSAFPTIVGETQETCIVMAKEFAKIFIGTDPLQIPDRMNDLLGFAAHNGTIKSAFDMALFDIAAKHAGLPLYQYLGGQKRSIETDITIGISTPENMAHAALELKAKGCSIIKIKLGKDLHDDINRVKQIRNAVGDEMILRIDANQGWDFDEALFALGAIAAYDIEFCEQPMRTWYDDRLPELHANSPVKIMADESCYNHHDARKLINSASCSYLNIKFSKSGGILEAQKIHEVALQAGIKCMMGGMLETRIGMSASMHFALASPNIVFFDMDSPLLGHLADPVIGGIIYNGYHIEVPDTPGIGADADPAFLESCEKWLIK</sequence>
<dbReference type="EMBL" id="SJSL01000003">
    <property type="protein sequence ID" value="TCD00433.1"/>
    <property type="molecule type" value="Genomic_DNA"/>
</dbReference>
<proteinExistence type="inferred from homology"/>
<dbReference type="RefSeq" id="WP_131596782.1">
    <property type="nucleotide sequence ID" value="NZ_SJSL01000003.1"/>
</dbReference>
<dbReference type="FunFam" id="3.30.390.10:FF:000009">
    <property type="entry name" value="Hydrophobic dipeptide epimerase"/>
    <property type="match status" value="1"/>
</dbReference>